<proteinExistence type="predicted"/>
<organism evidence="1 2">
    <name type="scientific">Paenibacillus alvei</name>
    <name type="common">Bacillus alvei</name>
    <dbReference type="NCBI Taxonomy" id="44250"/>
    <lineage>
        <taxon>Bacteria</taxon>
        <taxon>Bacillati</taxon>
        <taxon>Bacillota</taxon>
        <taxon>Bacilli</taxon>
        <taxon>Bacillales</taxon>
        <taxon>Paenibacillaceae</taxon>
        <taxon>Paenibacillus</taxon>
    </lineage>
</organism>
<dbReference type="GeneID" id="94493226"/>
<sequence>MGGQRDKPAFRNKKRVYKQPDKCKGCAWGDWDGVSQFCMYNDCVKEKKGGVNSGGKGNHM</sequence>
<name>A0ABT4H8M1_PAEAL</name>
<accession>A0ABT4H8M1</accession>
<keyword evidence="2" id="KW-1185">Reference proteome</keyword>
<comment type="caution">
    <text evidence="1">The sequence shown here is derived from an EMBL/GenBank/DDBJ whole genome shotgun (WGS) entry which is preliminary data.</text>
</comment>
<dbReference type="Proteomes" id="UP001527181">
    <property type="component" value="Unassembled WGS sequence"/>
</dbReference>
<reference evidence="1 2" key="1">
    <citation type="submission" date="2022-05" db="EMBL/GenBank/DDBJ databases">
        <title>Genome Sequencing of Bee-Associated Microbes.</title>
        <authorList>
            <person name="Dunlap C."/>
        </authorList>
    </citation>
    <scope>NUCLEOTIDE SEQUENCE [LARGE SCALE GENOMIC DNA]</scope>
    <source>
        <strain evidence="1 2">NRRL B-04010</strain>
    </source>
</reference>
<dbReference type="EMBL" id="JAMDNP010000138">
    <property type="protein sequence ID" value="MCY9764937.1"/>
    <property type="molecule type" value="Genomic_DNA"/>
</dbReference>
<evidence type="ECO:0000313" key="1">
    <source>
        <dbReference type="EMBL" id="MCY9764937.1"/>
    </source>
</evidence>
<protein>
    <submittedName>
        <fullName evidence="1">Uncharacterized protein</fullName>
    </submittedName>
</protein>
<evidence type="ECO:0000313" key="2">
    <source>
        <dbReference type="Proteomes" id="UP001527181"/>
    </source>
</evidence>
<gene>
    <name evidence="1" type="ORF">M5X12_31050</name>
</gene>
<dbReference type="RefSeq" id="WP_262867027.1">
    <property type="nucleotide sequence ID" value="NZ_JAMDLX010000005.1"/>
</dbReference>